<keyword evidence="2" id="KW-0645">Protease</keyword>
<evidence type="ECO:0000313" key="3">
    <source>
        <dbReference type="Proteomes" id="UP000742098"/>
    </source>
</evidence>
<dbReference type="InterPro" id="IPR036844">
    <property type="entry name" value="Hint_dom_sf"/>
</dbReference>
<accession>A0A921H4T7</accession>
<organism evidence="2 3">
    <name type="scientific">Butyricimonas virosa</name>
    <dbReference type="NCBI Taxonomy" id="544645"/>
    <lineage>
        <taxon>Bacteria</taxon>
        <taxon>Pseudomonadati</taxon>
        <taxon>Bacteroidota</taxon>
        <taxon>Bacteroidia</taxon>
        <taxon>Bacteroidales</taxon>
        <taxon>Odoribacteraceae</taxon>
        <taxon>Butyricimonas</taxon>
    </lineage>
</organism>
<protein>
    <submittedName>
        <fullName evidence="2">D-Ala-D-Ala carboxypeptidase family metallohydrolase</fullName>
    </submittedName>
</protein>
<sequence>MNNEKLSENFTLEEFTRSDTASRLGIINEPGEKELAALRVLVSRTIQPLRDKLGVPIHVNSGYRCPELNKAVGGVPTSQHCFDSETEILTERGWTTPNTINECDNVYSYNMDTGFIELVPIERIIKRHHSGKMVHIQSLHTDMMVTDQHRMLVRYDSHKYVRKGSLNITPKGQAYFDSLKTDNDKYHIELIEDVYGRRRHFLCAGVMKGHFEADMLLLKMCMAAISDGFFCYKKRSVALGFRFKKERKCRQLERLLHELDWLYTKTLDRHGVYNYYLRSFYARQIYDIIGPNKIIPKWILNIGSDNLR</sequence>
<dbReference type="InterPro" id="IPR006141">
    <property type="entry name" value="Intein_N"/>
</dbReference>
<dbReference type="PROSITE" id="PS50817">
    <property type="entry name" value="INTEIN_N_TER"/>
    <property type="match status" value="1"/>
</dbReference>
<dbReference type="Gene3D" id="3.30.1380.10">
    <property type="match status" value="1"/>
</dbReference>
<comment type="caution">
    <text evidence="2">The sequence shown here is derived from an EMBL/GenBank/DDBJ whole genome shotgun (WGS) entry which is preliminary data.</text>
</comment>
<name>A0A921H4T7_9BACT</name>
<proteinExistence type="predicted"/>
<keyword evidence="2" id="KW-0121">Carboxypeptidase</keyword>
<dbReference type="SMART" id="SM00306">
    <property type="entry name" value="HintN"/>
    <property type="match status" value="1"/>
</dbReference>
<evidence type="ECO:0000313" key="2">
    <source>
        <dbReference type="EMBL" id="HJF70890.1"/>
    </source>
</evidence>
<feature type="domain" description="Hint" evidence="1">
    <location>
        <begin position="79"/>
        <end position="171"/>
    </location>
</feature>
<dbReference type="InterPro" id="IPR013230">
    <property type="entry name" value="Peptidase_M15A_C"/>
</dbReference>
<dbReference type="EMBL" id="DYVS01000149">
    <property type="protein sequence ID" value="HJF70890.1"/>
    <property type="molecule type" value="Genomic_DNA"/>
</dbReference>
<dbReference type="SUPFAM" id="SSF51294">
    <property type="entry name" value="Hedgehog/intein (Hint) domain"/>
    <property type="match status" value="1"/>
</dbReference>
<evidence type="ECO:0000259" key="1">
    <source>
        <dbReference type="SMART" id="SM00306"/>
    </source>
</evidence>
<dbReference type="Gene3D" id="2.170.16.10">
    <property type="entry name" value="Hedgehog/Intein (Hint) domain"/>
    <property type="match status" value="1"/>
</dbReference>
<keyword evidence="2" id="KW-0378">Hydrolase</keyword>
<dbReference type="Proteomes" id="UP000742098">
    <property type="component" value="Unassembled WGS sequence"/>
</dbReference>
<reference evidence="2" key="2">
    <citation type="submission" date="2021-09" db="EMBL/GenBank/DDBJ databases">
        <authorList>
            <person name="Gilroy R."/>
        </authorList>
    </citation>
    <scope>NUCLEOTIDE SEQUENCE</scope>
    <source>
        <strain evidence="2">6966</strain>
    </source>
</reference>
<dbReference type="AlphaFoldDB" id="A0A921H4T7"/>
<reference evidence="2" key="1">
    <citation type="journal article" date="2021" name="PeerJ">
        <title>Extensive microbial diversity within the chicken gut microbiome revealed by metagenomics and culture.</title>
        <authorList>
            <person name="Gilroy R."/>
            <person name="Ravi A."/>
            <person name="Getino M."/>
            <person name="Pursley I."/>
            <person name="Horton D.L."/>
            <person name="Alikhan N.F."/>
            <person name="Baker D."/>
            <person name="Gharbi K."/>
            <person name="Hall N."/>
            <person name="Watson M."/>
            <person name="Adriaenssens E.M."/>
            <person name="Foster-Nyarko E."/>
            <person name="Jarju S."/>
            <person name="Secka A."/>
            <person name="Antonio M."/>
            <person name="Oren A."/>
            <person name="Chaudhuri R.R."/>
            <person name="La Ragione R."/>
            <person name="Hildebrand F."/>
            <person name="Pallen M.J."/>
        </authorList>
    </citation>
    <scope>NUCLEOTIDE SEQUENCE</scope>
    <source>
        <strain evidence="2">6966</strain>
    </source>
</reference>
<gene>
    <name evidence="2" type="ORF">K8V05_09075</name>
</gene>
<dbReference type="SUPFAM" id="SSF55166">
    <property type="entry name" value="Hedgehog/DD-peptidase"/>
    <property type="match status" value="1"/>
</dbReference>
<dbReference type="InterPro" id="IPR003587">
    <property type="entry name" value="Hint_dom_N"/>
</dbReference>
<dbReference type="GO" id="GO:0016539">
    <property type="term" value="P:intein-mediated protein splicing"/>
    <property type="evidence" value="ECO:0007669"/>
    <property type="project" value="InterPro"/>
</dbReference>
<dbReference type="Pfam" id="PF08291">
    <property type="entry name" value="Peptidase_M15_3"/>
    <property type="match status" value="1"/>
</dbReference>
<dbReference type="GO" id="GO:0004180">
    <property type="term" value="F:carboxypeptidase activity"/>
    <property type="evidence" value="ECO:0007669"/>
    <property type="project" value="UniProtKB-KW"/>
</dbReference>
<dbReference type="InterPro" id="IPR009045">
    <property type="entry name" value="Zn_M74/Hedgehog-like"/>
</dbReference>